<reference evidence="2 3" key="1">
    <citation type="submission" date="2016-02" db="EMBL/GenBank/DDBJ databases">
        <title>Genome analysis of coral dinoflagellate symbionts highlights evolutionary adaptations to a symbiotic lifestyle.</title>
        <authorList>
            <person name="Aranda M."/>
            <person name="Li Y."/>
            <person name="Liew Y.J."/>
            <person name="Baumgarten S."/>
            <person name="Simakov O."/>
            <person name="Wilson M."/>
            <person name="Piel J."/>
            <person name="Ashoor H."/>
            <person name="Bougouffa S."/>
            <person name="Bajic V.B."/>
            <person name="Ryu T."/>
            <person name="Ravasi T."/>
            <person name="Bayer T."/>
            <person name="Micklem G."/>
            <person name="Kim H."/>
            <person name="Bhak J."/>
            <person name="Lajeunesse T.C."/>
            <person name="Voolstra C.R."/>
        </authorList>
    </citation>
    <scope>NUCLEOTIDE SEQUENCE [LARGE SCALE GENOMIC DNA]</scope>
    <source>
        <strain evidence="2 3">CCMP2467</strain>
    </source>
</reference>
<evidence type="ECO:0000256" key="1">
    <source>
        <dbReference type="SAM" id="MobiDB-lite"/>
    </source>
</evidence>
<gene>
    <name evidence="2" type="ORF">AK812_SmicGene44174</name>
</gene>
<organism evidence="2 3">
    <name type="scientific">Symbiodinium microadriaticum</name>
    <name type="common">Dinoflagellate</name>
    <name type="synonym">Zooxanthella microadriatica</name>
    <dbReference type="NCBI Taxonomy" id="2951"/>
    <lineage>
        <taxon>Eukaryota</taxon>
        <taxon>Sar</taxon>
        <taxon>Alveolata</taxon>
        <taxon>Dinophyceae</taxon>
        <taxon>Suessiales</taxon>
        <taxon>Symbiodiniaceae</taxon>
        <taxon>Symbiodinium</taxon>
    </lineage>
</organism>
<feature type="non-terminal residue" evidence="2">
    <location>
        <position position="221"/>
    </location>
</feature>
<sequence length="221" mass="24435">MSSFRHAAGAPFVERTLLRHARNFPCHAPKLHVIVGKKKIDRLDGLILIGRGLAKRLDLLREGGHFYAGAQCRGFLPCVKGMLMISKRLGDLDICVTERSAKMQVPMNTLKQDDGTAGSLPCVPAQNIDFKIAFEDDESTEMEVPLQKGHVAHDKLQLKWNGQSGSVFAYCGEDFTGPDSSLHRQDEEKWEQISNALPVVLKQCPRPPDLPDAEGKLLPPS</sequence>
<feature type="region of interest" description="Disordered" evidence="1">
    <location>
        <begin position="201"/>
        <end position="221"/>
    </location>
</feature>
<evidence type="ECO:0000313" key="2">
    <source>
        <dbReference type="EMBL" id="OLP75958.1"/>
    </source>
</evidence>
<dbReference type="Proteomes" id="UP000186817">
    <property type="component" value="Unassembled WGS sequence"/>
</dbReference>
<name>A0A1Q9BZ50_SYMMI</name>
<evidence type="ECO:0000313" key="3">
    <source>
        <dbReference type="Proteomes" id="UP000186817"/>
    </source>
</evidence>
<protein>
    <submittedName>
        <fullName evidence="2">Uncharacterized protein</fullName>
    </submittedName>
</protein>
<comment type="caution">
    <text evidence="2">The sequence shown here is derived from an EMBL/GenBank/DDBJ whole genome shotgun (WGS) entry which is preliminary data.</text>
</comment>
<dbReference type="OrthoDB" id="10342088at2759"/>
<accession>A0A1Q9BZ50</accession>
<keyword evidence="3" id="KW-1185">Reference proteome</keyword>
<dbReference type="EMBL" id="LSRX01002195">
    <property type="protein sequence ID" value="OLP75958.1"/>
    <property type="molecule type" value="Genomic_DNA"/>
</dbReference>
<proteinExistence type="predicted"/>
<dbReference type="AlphaFoldDB" id="A0A1Q9BZ50"/>